<evidence type="ECO:0000256" key="1">
    <source>
        <dbReference type="ARBA" id="ARBA00001974"/>
    </source>
</evidence>
<dbReference type="KEGG" id="vbo:CKY39_28585"/>
<dbReference type="InterPro" id="IPR036250">
    <property type="entry name" value="AcylCo_DH-like_C"/>
</dbReference>
<sequence>MEFALSADQKLLQDSLRRALERACPLDRVRRVAADDLPLDREVWRTLCEVGVPALLVPEAFGGLGLSLLDAALAAEELGRHVAPTPFLGTAVLAPLALREAGSAAQQDEWLPRLAAGECIAGVAIAEAVAGARDGAGVTANANGTLDGSALFVLDAGAADVFIVADRAGGLHLVRADAQGLTRGALRSIDATRPLGELHFAQVKAERLPNASPATLARLRSAGWALLAADTLGAGEAMIGQAVAYAKERRQFGRVIGSFQAVKHLCAEMAAALEPGRALVWYAAHAFDALPEEAALLAAHAKSHLSETGTFVARTATEVHGGMGITDLLGLHYWFKRIGFNRQLLGGPERVRHLAAEMQGLVAA</sequence>
<gene>
    <name evidence="8" type="ORF">CKY39_28585</name>
</gene>
<dbReference type="PANTHER" id="PTHR43884">
    <property type="entry name" value="ACYL-COA DEHYDROGENASE"/>
    <property type="match status" value="1"/>
</dbReference>
<evidence type="ECO:0000259" key="6">
    <source>
        <dbReference type="Pfam" id="PF00441"/>
    </source>
</evidence>
<evidence type="ECO:0000313" key="8">
    <source>
        <dbReference type="EMBL" id="ATA56737.1"/>
    </source>
</evidence>
<feature type="domain" description="Acyl-CoA dehydrogenase/oxidase N-terminal" evidence="7">
    <location>
        <begin position="7"/>
        <end position="118"/>
    </location>
</feature>
<dbReference type="AlphaFoldDB" id="A0A250DQV6"/>
<comment type="similarity">
    <text evidence="2">Belongs to the acyl-CoA dehydrogenase family.</text>
</comment>
<proteinExistence type="inferred from homology"/>
<accession>A0A250DQV6</accession>
<protein>
    <submittedName>
        <fullName evidence="8">Acyl-CoA dehydrogenase</fullName>
    </submittedName>
</protein>
<dbReference type="GO" id="GO:0003995">
    <property type="term" value="F:acyl-CoA dehydrogenase activity"/>
    <property type="evidence" value="ECO:0007669"/>
    <property type="project" value="TreeGrafter"/>
</dbReference>
<evidence type="ECO:0000256" key="3">
    <source>
        <dbReference type="ARBA" id="ARBA00022630"/>
    </source>
</evidence>
<evidence type="ECO:0000259" key="7">
    <source>
        <dbReference type="Pfam" id="PF02771"/>
    </source>
</evidence>
<dbReference type="RefSeq" id="WP_095746815.1">
    <property type="nucleotide sequence ID" value="NZ_CP023284.1"/>
</dbReference>
<dbReference type="InterPro" id="IPR009075">
    <property type="entry name" value="AcylCo_DH/oxidase_C"/>
</dbReference>
<keyword evidence="5" id="KW-0560">Oxidoreductase</keyword>
<evidence type="ECO:0000256" key="4">
    <source>
        <dbReference type="ARBA" id="ARBA00022827"/>
    </source>
</evidence>
<keyword evidence="3" id="KW-0285">Flavoprotein</keyword>
<dbReference type="GO" id="GO:0050660">
    <property type="term" value="F:flavin adenine dinucleotide binding"/>
    <property type="evidence" value="ECO:0007669"/>
    <property type="project" value="InterPro"/>
</dbReference>
<dbReference type="PANTHER" id="PTHR43884:SF20">
    <property type="entry name" value="ACYL-COA DEHYDROGENASE FADE28"/>
    <property type="match status" value="1"/>
</dbReference>
<dbReference type="InterPro" id="IPR037069">
    <property type="entry name" value="AcylCoA_DH/ox_N_sf"/>
</dbReference>
<reference evidence="8 9" key="1">
    <citation type="submission" date="2017-09" db="EMBL/GenBank/DDBJ databases">
        <title>The diverse metabolic capabilities of V. boronicumulans make it an excellent choice for continued studies on novel biodegradation.</title>
        <authorList>
            <person name="Sun S."/>
        </authorList>
    </citation>
    <scope>NUCLEOTIDE SEQUENCE [LARGE SCALE GENOMIC DNA]</scope>
    <source>
        <strain evidence="8 9">J1</strain>
    </source>
</reference>
<dbReference type="Proteomes" id="UP000217154">
    <property type="component" value="Chromosome"/>
</dbReference>
<dbReference type="SUPFAM" id="SSF47203">
    <property type="entry name" value="Acyl-CoA dehydrogenase C-terminal domain-like"/>
    <property type="match status" value="1"/>
</dbReference>
<dbReference type="Pfam" id="PF00441">
    <property type="entry name" value="Acyl-CoA_dh_1"/>
    <property type="match status" value="1"/>
</dbReference>
<dbReference type="CDD" id="cd00567">
    <property type="entry name" value="ACAD"/>
    <property type="match status" value="1"/>
</dbReference>
<evidence type="ECO:0000313" key="9">
    <source>
        <dbReference type="Proteomes" id="UP000217154"/>
    </source>
</evidence>
<dbReference type="SUPFAM" id="SSF56645">
    <property type="entry name" value="Acyl-CoA dehydrogenase NM domain-like"/>
    <property type="match status" value="1"/>
</dbReference>
<dbReference type="Pfam" id="PF02771">
    <property type="entry name" value="Acyl-CoA_dh_N"/>
    <property type="match status" value="1"/>
</dbReference>
<dbReference type="Gene3D" id="1.10.540.10">
    <property type="entry name" value="Acyl-CoA dehydrogenase/oxidase, N-terminal domain"/>
    <property type="match status" value="1"/>
</dbReference>
<dbReference type="InterPro" id="IPR009100">
    <property type="entry name" value="AcylCoA_DH/oxidase_NM_dom_sf"/>
</dbReference>
<comment type="cofactor">
    <cofactor evidence="1">
        <name>FAD</name>
        <dbReference type="ChEBI" id="CHEBI:57692"/>
    </cofactor>
</comment>
<organism evidence="8 9">
    <name type="scientific">Variovorax boronicumulans</name>
    <dbReference type="NCBI Taxonomy" id="436515"/>
    <lineage>
        <taxon>Bacteria</taxon>
        <taxon>Pseudomonadati</taxon>
        <taxon>Pseudomonadota</taxon>
        <taxon>Betaproteobacteria</taxon>
        <taxon>Burkholderiales</taxon>
        <taxon>Comamonadaceae</taxon>
        <taxon>Variovorax</taxon>
    </lineage>
</organism>
<feature type="domain" description="Acyl-CoA dehydrogenase/oxidase C-terminal" evidence="6">
    <location>
        <begin position="226"/>
        <end position="349"/>
    </location>
</feature>
<evidence type="ECO:0000256" key="2">
    <source>
        <dbReference type="ARBA" id="ARBA00009347"/>
    </source>
</evidence>
<evidence type="ECO:0000256" key="5">
    <source>
        <dbReference type="ARBA" id="ARBA00023002"/>
    </source>
</evidence>
<keyword evidence="4" id="KW-0274">FAD</keyword>
<dbReference type="EMBL" id="CP023284">
    <property type="protein sequence ID" value="ATA56737.1"/>
    <property type="molecule type" value="Genomic_DNA"/>
</dbReference>
<dbReference type="Gene3D" id="2.40.110.10">
    <property type="entry name" value="Butyryl-CoA Dehydrogenase, subunit A, domain 2"/>
    <property type="match status" value="1"/>
</dbReference>
<dbReference type="InterPro" id="IPR013786">
    <property type="entry name" value="AcylCoA_DH/ox_N"/>
</dbReference>
<dbReference type="InterPro" id="IPR046373">
    <property type="entry name" value="Acyl-CoA_Oxase/DH_mid-dom_sf"/>
</dbReference>
<name>A0A250DQV6_9BURK</name>
<dbReference type="Gene3D" id="1.20.140.10">
    <property type="entry name" value="Butyryl-CoA Dehydrogenase, subunit A, domain 3"/>
    <property type="match status" value="1"/>
</dbReference>